<keyword evidence="1" id="KW-0732">Signal</keyword>
<name>A0A6B0U0T6_IXORI</name>
<protein>
    <submittedName>
        <fullName evidence="2">Putative secreted protein</fullName>
    </submittedName>
</protein>
<evidence type="ECO:0000313" key="2">
    <source>
        <dbReference type="EMBL" id="MXU82304.1"/>
    </source>
</evidence>
<proteinExistence type="predicted"/>
<dbReference type="AlphaFoldDB" id="A0A6B0U0T6"/>
<dbReference type="EMBL" id="GIFC01000221">
    <property type="protein sequence ID" value="MXU82304.1"/>
    <property type="molecule type" value="Transcribed_RNA"/>
</dbReference>
<sequence>MTVTSPFTLCNICLLVRGSCTQSCSIRSMADTQGSKCGSPIKSEASDWCWRYSGKAFLFVRQPRKNQ</sequence>
<evidence type="ECO:0000256" key="1">
    <source>
        <dbReference type="SAM" id="SignalP"/>
    </source>
</evidence>
<feature type="chain" id="PRO_5025424908" evidence="1">
    <location>
        <begin position="22"/>
        <end position="67"/>
    </location>
</feature>
<feature type="signal peptide" evidence="1">
    <location>
        <begin position="1"/>
        <end position="21"/>
    </location>
</feature>
<accession>A0A6B0U0T6</accession>
<reference evidence="2" key="1">
    <citation type="submission" date="2019-12" db="EMBL/GenBank/DDBJ databases">
        <title>An insight into the sialome of adult female Ixodes ricinus ticks feeding for 6 days.</title>
        <authorList>
            <person name="Perner J."/>
            <person name="Ribeiro J.M.C."/>
        </authorList>
    </citation>
    <scope>NUCLEOTIDE SEQUENCE</scope>
    <source>
        <strain evidence="2">Semi-engorged</strain>
        <tissue evidence="2">Salivary glands</tissue>
    </source>
</reference>
<organism evidence="2">
    <name type="scientific">Ixodes ricinus</name>
    <name type="common">Common tick</name>
    <name type="synonym">Acarus ricinus</name>
    <dbReference type="NCBI Taxonomy" id="34613"/>
    <lineage>
        <taxon>Eukaryota</taxon>
        <taxon>Metazoa</taxon>
        <taxon>Ecdysozoa</taxon>
        <taxon>Arthropoda</taxon>
        <taxon>Chelicerata</taxon>
        <taxon>Arachnida</taxon>
        <taxon>Acari</taxon>
        <taxon>Parasitiformes</taxon>
        <taxon>Ixodida</taxon>
        <taxon>Ixodoidea</taxon>
        <taxon>Ixodidae</taxon>
        <taxon>Ixodinae</taxon>
        <taxon>Ixodes</taxon>
    </lineage>
</organism>